<feature type="non-terminal residue" evidence="2">
    <location>
        <position position="1"/>
    </location>
</feature>
<organism evidence="2 3">
    <name type="scientific">Rotaria socialis</name>
    <dbReference type="NCBI Taxonomy" id="392032"/>
    <lineage>
        <taxon>Eukaryota</taxon>
        <taxon>Metazoa</taxon>
        <taxon>Spiralia</taxon>
        <taxon>Gnathifera</taxon>
        <taxon>Rotifera</taxon>
        <taxon>Eurotatoria</taxon>
        <taxon>Bdelloidea</taxon>
        <taxon>Philodinida</taxon>
        <taxon>Philodinidae</taxon>
        <taxon>Rotaria</taxon>
    </lineage>
</organism>
<feature type="domain" description="PARP alpha-helical" evidence="1">
    <location>
        <begin position="18"/>
        <end position="80"/>
    </location>
</feature>
<dbReference type="GO" id="GO:0003950">
    <property type="term" value="F:NAD+ poly-ADP-ribosyltransferase activity"/>
    <property type="evidence" value="ECO:0007669"/>
    <property type="project" value="InterPro"/>
</dbReference>
<protein>
    <recommendedName>
        <fullName evidence="1">PARP alpha-helical domain-containing protein</fullName>
    </recommendedName>
</protein>
<dbReference type="EMBL" id="CAJOBR010068019">
    <property type="protein sequence ID" value="CAF5090729.1"/>
    <property type="molecule type" value="Genomic_DNA"/>
</dbReference>
<proteinExistence type="predicted"/>
<accession>A0A822E2N6</accession>
<dbReference type="SUPFAM" id="SSF47587">
    <property type="entry name" value="Domain of poly(ADP-ribose) polymerase"/>
    <property type="match status" value="1"/>
</dbReference>
<dbReference type="PROSITE" id="PS51060">
    <property type="entry name" value="PARP_ALPHA_HD"/>
    <property type="match status" value="1"/>
</dbReference>
<dbReference type="Proteomes" id="UP000663848">
    <property type="component" value="Unassembled WGS sequence"/>
</dbReference>
<sequence length="80" mass="9451">NVPIDFQQLQDDNQHPPSKLQSSVYKNFFKTFLNPQAIRTNLQNTQLDVEWMPISQLRPETLQKARDILVQLKTDIEQKE</sequence>
<feature type="non-terminal residue" evidence="2">
    <location>
        <position position="80"/>
    </location>
</feature>
<dbReference type="AlphaFoldDB" id="A0A822E2N6"/>
<gene>
    <name evidence="2" type="ORF">QYT958_LOCUS44321</name>
</gene>
<dbReference type="InterPro" id="IPR036616">
    <property type="entry name" value="Poly(ADP-ribose)pol_reg_dom_sf"/>
</dbReference>
<name>A0A822E2N6_9BILA</name>
<dbReference type="InterPro" id="IPR004102">
    <property type="entry name" value="Poly(ADP-ribose)pol_reg_dom"/>
</dbReference>
<dbReference type="Pfam" id="PF02877">
    <property type="entry name" value="PARP_reg"/>
    <property type="match status" value="1"/>
</dbReference>
<evidence type="ECO:0000259" key="1">
    <source>
        <dbReference type="PROSITE" id="PS51060"/>
    </source>
</evidence>
<dbReference type="Gene3D" id="1.20.142.10">
    <property type="entry name" value="Poly(ADP-ribose) polymerase, regulatory domain"/>
    <property type="match status" value="1"/>
</dbReference>
<reference evidence="2" key="1">
    <citation type="submission" date="2021-02" db="EMBL/GenBank/DDBJ databases">
        <authorList>
            <person name="Nowell W R."/>
        </authorList>
    </citation>
    <scope>NUCLEOTIDE SEQUENCE</scope>
</reference>
<evidence type="ECO:0000313" key="3">
    <source>
        <dbReference type="Proteomes" id="UP000663848"/>
    </source>
</evidence>
<comment type="caution">
    <text evidence="2">The sequence shown here is derived from an EMBL/GenBank/DDBJ whole genome shotgun (WGS) entry which is preliminary data.</text>
</comment>
<evidence type="ECO:0000313" key="2">
    <source>
        <dbReference type="EMBL" id="CAF5090729.1"/>
    </source>
</evidence>